<evidence type="ECO:0000313" key="6">
    <source>
        <dbReference type="EMBL" id="KAJ8308258.1"/>
    </source>
</evidence>
<dbReference type="InterPro" id="IPR026645">
    <property type="entry name" value="Dermatopontin"/>
</dbReference>
<evidence type="ECO:0000256" key="4">
    <source>
        <dbReference type="ARBA" id="ARBA00023157"/>
    </source>
</evidence>
<dbReference type="Proteomes" id="UP001217089">
    <property type="component" value="Unassembled WGS sequence"/>
</dbReference>
<evidence type="ECO:0000256" key="2">
    <source>
        <dbReference type="ARBA" id="ARBA00008712"/>
    </source>
</evidence>
<proteinExistence type="inferred from homology"/>
<dbReference type="EMBL" id="JARBDR010000657">
    <property type="protein sequence ID" value="KAJ8308258.1"/>
    <property type="molecule type" value="Genomic_DNA"/>
</dbReference>
<dbReference type="Pfam" id="PF14704">
    <property type="entry name" value="DERM"/>
    <property type="match status" value="1"/>
</dbReference>
<organism evidence="6 7">
    <name type="scientific">Tegillarca granosa</name>
    <name type="common">Malaysian cockle</name>
    <name type="synonym">Anadara granosa</name>
    <dbReference type="NCBI Taxonomy" id="220873"/>
    <lineage>
        <taxon>Eukaryota</taxon>
        <taxon>Metazoa</taxon>
        <taxon>Spiralia</taxon>
        <taxon>Lophotrochozoa</taxon>
        <taxon>Mollusca</taxon>
        <taxon>Bivalvia</taxon>
        <taxon>Autobranchia</taxon>
        <taxon>Pteriomorphia</taxon>
        <taxon>Arcoida</taxon>
        <taxon>Arcoidea</taxon>
        <taxon>Arcidae</taxon>
        <taxon>Tegillarca</taxon>
    </lineage>
</organism>
<keyword evidence="5" id="KW-0732">Signal</keyword>
<feature type="signal peptide" evidence="5">
    <location>
        <begin position="1"/>
        <end position="19"/>
    </location>
</feature>
<dbReference type="PROSITE" id="PS51257">
    <property type="entry name" value="PROKAR_LIPOPROTEIN"/>
    <property type="match status" value="1"/>
</dbReference>
<comment type="similarity">
    <text evidence="2">Belongs to the dermatopontin family.</text>
</comment>
<accession>A0ABQ9EST7</accession>
<name>A0ABQ9EST7_TEGGR</name>
<comment type="caution">
    <text evidence="6">The sequence shown here is derived from an EMBL/GenBank/DDBJ whole genome shotgun (WGS) entry which is preliminary data.</text>
</comment>
<evidence type="ECO:0000313" key="7">
    <source>
        <dbReference type="Proteomes" id="UP001217089"/>
    </source>
</evidence>
<reference evidence="6 7" key="1">
    <citation type="submission" date="2022-12" db="EMBL/GenBank/DDBJ databases">
        <title>Chromosome-level genome of Tegillarca granosa.</title>
        <authorList>
            <person name="Kim J."/>
        </authorList>
    </citation>
    <scope>NUCLEOTIDE SEQUENCE [LARGE SCALE GENOMIC DNA]</scope>
    <source>
        <strain evidence="6">Teg-2019</strain>
        <tissue evidence="6">Adductor muscle</tissue>
    </source>
</reference>
<dbReference type="PANTHER" id="PTHR15040">
    <property type="entry name" value="DERMATOPONTIN-RELATED"/>
    <property type="match status" value="1"/>
</dbReference>
<dbReference type="PANTHER" id="PTHR15040:SF1">
    <property type="entry name" value="DERMATOPONTIN-LIKE ISOFORM X1"/>
    <property type="match status" value="1"/>
</dbReference>
<comment type="subcellular location">
    <subcellularLocation>
        <location evidence="1">Secreted</location>
    </subcellularLocation>
</comment>
<evidence type="ECO:0008006" key="8">
    <source>
        <dbReference type="Google" id="ProtNLM"/>
    </source>
</evidence>
<keyword evidence="3" id="KW-0964">Secreted</keyword>
<gene>
    <name evidence="6" type="ORF">KUTeg_013132</name>
</gene>
<protein>
    <recommendedName>
        <fullName evidence="8">Dermatopontin</fullName>
    </recommendedName>
</protein>
<feature type="chain" id="PRO_5045121047" description="Dermatopontin" evidence="5">
    <location>
        <begin position="20"/>
        <end position="157"/>
    </location>
</feature>
<evidence type="ECO:0000256" key="5">
    <source>
        <dbReference type="SAM" id="SignalP"/>
    </source>
</evidence>
<evidence type="ECO:0000256" key="3">
    <source>
        <dbReference type="ARBA" id="ARBA00022525"/>
    </source>
</evidence>
<sequence>MEKCFLLILAIAVIGCVNARWLNRLDRPLHFSCPHGQSIYQIRSKHHNHEEDRYWDLRCRKNNANGNCYWTGFLNRYDAIISFNCQSNEVISGMYSIHSNHHEDRMFKVKCCKVTGRTLKNCYQTPFVNNYDGYFNYVLSTGQYLHGLASEHNNHYE</sequence>
<evidence type="ECO:0000256" key="1">
    <source>
        <dbReference type="ARBA" id="ARBA00004613"/>
    </source>
</evidence>
<keyword evidence="7" id="KW-1185">Reference proteome</keyword>
<keyword evidence="4" id="KW-1015">Disulfide bond</keyword>